<evidence type="ECO:0008006" key="4">
    <source>
        <dbReference type="Google" id="ProtNLM"/>
    </source>
</evidence>
<gene>
    <name evidence="2" type="ORF">BJ992_002108</name>
</gene>
<feature type="transmembrane region" description="Helical" evidence="1">
    <location>
        <begin position="21"/>
        <end position="39"/>
    </location>
</feature>
<evidence type="ECO:0000313" key="2">
    <source>
        <dbReference type="EMBL" id="MBB6472677.1"/>
    </source>
</evidence>
<keyword evidence="1" id="KW-0472">Membrane</keyword>
<feature type="transmembrane region" description="Helical" evidence="1">
    <location>
        <begin position="128"/>
        <end position="147"/>
    </location>
</feature>
<dbReference type="EMBL" id="JACHIU010000001">
    <property type="protein sequence ID" value="MBB6472677.1"/>
    <property type="molecule type" value="Genomic_DNA"/>
</dbReference>
<keyword evidence="3" id="KW-1185">Reference proteome</keyword>
<proteinExistence type="predicted"/>
<sequence length="168" mass="18295">MTDEVHDFALDRERPRRPRSPAFTAALALVALFLLYLAVPNIGPTVRAARADGASGVFTARELYCIQHPGHESCTWTGDFVADDGTVQRADVALYGADREMLQQGQRTKAIDVGRANQVYGPGGSNEWVFTFSLLLIAVALLAYLFVLPPLRRRRARARDGGGVPSPA</sequence>
<keyword evidence="1" id="KW-1133">Transmembrane helix</keyword>
<keyword evidence="1" id="KW-0812">Transmembrane</keyword>
<dbReference type="RefSeq" id="WP_184979944.1">
    <property type="nucleotide sequence ID" value="NZ_BAAALO010000030.1"/>
</dbReference>
<dbReference type="Proteomes" id="UP000555564">
    <property type="component" value="Unassembled WGS sequence"/>
</dbReference>
<evidence type="ECO:0000313" key="3">
    <source>
        <dbReference type="Proteomes" id="UP000555564"/>
    </source>
</evidence>
<comment type="caution">
    <text evidence="2">The sequence shown here is derived from an EMBL/GenBank/DDBJ whole genome shotgun (WGS) entry which is preliminary data.</text>
</comment>
<organism evidence="2 3">
    <name type="scientific">Sphaerisporangium rubeum</name>
    <dbReference type="NCBI Taxonomy" id="321317"/>
    <lineage>
        <taxon>Bacteria</taxon>
        <taxon>Bacillati</taxon>
        <taxon>Actinomycetota</taxon>
        <taxon>Actinomycetes</taxon>
        <taxon>Streptosporangiales</taxon>
        <taxon>Streptosporangiaceae</taxon>
        <taxon>Sphaerisporangium</taxon>
    </lineage>
</organism>
<name>A0A7X0IFE4_9ACTN</name>
<evidence type="ECO:0000256" key="1">
    <source>
        <dbReference type="SAM" id="Phobius"/>
    </source>
</evidence>
<dbReference type="AlphaFoldDB" id="A0A7X0IFE4"/>
<accession>A0A7X0IFE4</accession>
<protein>
    <recommendedName>
        <fullName evidence="4">DUF3592 domain-containing protein</fullName>
    </recommendedName>
</protein>
<reference evidence="2 3" key="1">
    <citation type="submission" date="2020-08" db="EMBL/GenBank/DDBJ databases">
        <title>Sequencing the genomes of 1000 actinobacteria strains.</title>
        <authorList>
            <person name="Klenk H.-P."/>
        </authorList>
    </citation>
    <scope>NUCLEOTIDE SEQUENCE [LARGE SCALE GENOMIC DNA]</scope>
    <source>
        <strain evidence="2 3">DSM 44936</strain>
    </source>
</reference>